<dbReference type="FunFam" id="3.40.640.10:FF:000014">
    <property type="entry name" value="Adenosylmethionine-8-amino-7-oxononanoate aminotransferase, probable"/>
    <property type="match status" value="1"/>
</dbReference>
<dbReference type="Gene3D" id="3.40.640.10">
    <property type="entry name" value="Type I PLP-dependent aspartate aminotransferase-like (Major domain)"/>
    <property type="match status" value="1"/>
</dbReference>
<comment type="similarity">
    <text evidence="1 5">Belongs to the class-III pyridoxal-phosphate-dependent aminotransferase family.</text>
</comment>
<dbReference type="GO" id="GO:0030170">
    <property type="term" value="F:pyridoxal phosphate binding"/>
    <property type="evidence" value="ECO:0007669"/>
    <property type="project" value="InterPro"/>
</dbReference>
<evidence type="ECO:0000313" key="7">
    <source>
        <dbReference type="Proteomes" id="UP000199529"/>
    </source>
</evidence>
<proteinExistence type="inferred from homology"/>
<evidence type="ECO:0000256" key="2">
    <source>
        <dbReference type="ARBA" id="ARBA00022576"/>
    </source>
</evidence>
<dbReference type="SUPFAM" id="SSF53383">
    <property type="entry name" value="PLP-dependent transferases"/>
    <property type="match status" value="1"/>
</dbReference>
<dbReference type="InterPro" id="IPR005814">
    <property type="entry name" value="Aminotrans_3"/>
</dbReference>
<organism evidence="6 7">
    <name type="scientific">Saccharopolyspora shandongensis</name>
    <dbReference type="NCBI Taxonomy" id="418495"/>
    <lineage>
        <taxon>Bacteria</taxon>
        <taxon>Bacillati</taxon>
        <taxon>Actinomycetota</taxon>
        <taxon>Actinomycetes</taxon>
        <taxon>Pseudonocardiales</taxon>
        <taxon>Pseudonocardiaceae</taxon>
        <taxon>Saccharopolyspora</taxon>
    </lineage>
</organism>
<dbReference type="InterPro" id="IPR015422">
    <property type="entry name" value="PyrdxlP-dep_Trfase_small"/>
</dbReference>
<dbReference type="GO" id="GO:0008483">
    <property type="term" value="F:transaminase activity"/>
    <property type="evidence" value="ECO:0007669"/>
    <property type="project" value="UniProtKB-KW"/>
</dbReference>
<protein>
    <recommendedName>
        <fullName evidence="8">Adenosylmethionine-8-amino-7-oxononanoate aminotransferase</fullName>
    </recommendedName>
</protein>
<evidence type="ECO:0000256" key="5">
    <source>
        <dbReference type="RuleBase" id="RU003560"/>
    </source>
</evidence>
<dbReference type="AlphaFoldDB" id="A0A1H3JK61"/>
<dbReference type="PIRSF" id="PIRSF000521">
    <property type="entry name" value="Transaminase_4ab_Lys_Orn"/>
    <property type="match status" value="1"/>
</dbReference>
<evidence type="ECO:0000256" key="3">
    <source>
        <dbReference type="ARBA" id="ARBA00022679"/>
    </source>
</evidence>
<dbReference type="InterPro" id="IPR015424">
    <property type="entry name" value="PyrdxlP-dep_Trfase"/>
</dbReference>
<keyword evidence="7" id="KW-1185">Reference proteome</keyword>
<dbReference type="STRING" id="418495.SAMN05216215_10262"/>
<dbReference type="RefSeq" id="WP_093269606.1">
    <property type="nucleotide sequence ID" value="NZ_FNOK01000026.1"/>
</dbReference>
<dbReference type="EMBL" id="FNOK01000026">
    <property type="protein sequence ID" value="SDY39915.1"/>
    <property type="molecule type" value="Genomic_DNA"/>
</dbReference>
<dbReference type="Pfam" id="PF00202">
    <property type="entry name" value="Aminotran_3"/>
    <property type="match status" value="1"/>
</dbReference>
<dbReference type="Gene3D" id="3.90.1150.10">
    <property type="entry name" value="Aspartate Aminotransferase, domain 1"/>
    <property type="match status" value="1"/>
</dbReference>
<name>A0A1H3JK61_9PSEU</name>
<evidence type="ECO:0000256" key="4">
    <source>
        <dbReference type="ARBA" id="ARBA00022898"/>
    </source>
</evidence>
<keyword evidence="2" id="KW-0032">Aminotransferase</keyword>
<dbReference type="Proteomes" id="UP000199529">
    <property type="component" value="Unassembled WGS sequence"/>
</dbReference>
<dbReference type="OrthoDB" id="9801834at2"/>
<keyword evidence="3" id="KW-0808">Transferase</keyword>
<evidence type="ECO:0000256" key="1">
    <source>
        <dbReference type="ARBA" id="ARBA00008954"/>
    </source>
</evidence>
<accession>A0A1H3JK61</accession>
<evidence type="ECO:0008006" key="8">
    <source>
        <dbReference type="Google" id="ProtNLM"/>
    </source>
</evidence>
<gene>
    <name evidence="6" type="ORF">SAMN05216215_10262</name>
</gene>
<reference evidence="7" key="1">
    <citation type="submission" date="2016-10" db="EMBL/GenBank/DDBJ databases">
        <authorList>
            <person name="Varghese N."/>
            <person name="Submissions S."/>
        </authorList>
    </citation>
    <scope>NUCLEOTIDE SEQUENCE [LARGE SCALE GENOMIC DNA]</scope>
    <source>
        <strain evidence="7">CGMCC 4.3530</strain>
    </source>
</reference>
<sequence length="445" mass="48904">MTLTSESTTAQPADSRLGLAARDHLMRGYGEPTDGPVSIMTRGEGPYVWDEQGRRYLDAVAGAFVVQVGYGRPDLAATAARQAAELAYFPAMEHAPRPAVELAERLAAAAPGDLNRVFFTCGGSEAVDSAWKLARQYFALTGRTGKHKVISREWSFHGSTYAAVAMGGFALLHQIFEPRGPVSRNVADPYDAEEIRAAIEQEGPESVAAVILEPLPHPSACVVPPAGYFARVREICDQYDVLLISDDIVDSFGRLGHLFGCDRFGFQPDIICCAKGITSGYAPLGATIASDRLLEPFLPEHVMFAHGYTFSGHPVSTSVAMANMDILEQERVYEHVLRKEAVLRNTLEGLRNLPVVNDVQGAGFLFSLELIKDKATQEPFSPEECEQLIDRRLRRELFEAGLHIRCGDHDKPYIHLAPPLICDQPEFDELAEVLRSVLPRLSAWI</sequence>
<evidence type="ECO:0000313" key="6">
    <source>
        <dbReference type="EMBL" id="SDY39915.1"/>
    </source>
</evidence>
<dbReference type="CDD" id="cd00610">
    <property type="entry name" value="OAT_like"/>
    <property type="match status" value="1"/>
</dbReference>
<keyword evidence="4 5" id="KW-0663">Pyridoxal phosphate</keyword>
<dbReference type="InterPro" id="IPR015421">
    <property type="entry name" value="PyrdxlP-dep_Trfase_major"/>
</dbReference>
<dbReference type="PANTHER" id="PTHR43094">
    <property type="entry name" value="AMINOTRANSFERASE"/>
    <property type="match status" value="1"/>
</dbReference>
<dbReference type="PANTHER" id="PTHR43094:SF1">
    <property type="entry name" value="AMINOTRANSFERASE CLASS-III"/>
    <property type="match status" value="1"/>
</dbReference>